<dbReference type="EMBL" id="RAYQ01000001">
    <property type="protein sequence ID" value="RKI94263.1"/>
    <property type="molecule type" value="Genomic_DNA"/>
</dbReference>
<dbReference type="Proteomes" id="UP000280696">
    <property type="component" value="Unassembled WGS sequence"/>
</dbReference>
<evidence type="ECO:0000313" key="1">
    <source>
        <dbReference type="EMBL" id="RKI94263.1"/>
    </source>
</evidence>
<sequence length="63" mass="7631">MLPCEAETGMHTLFMIVFCVRSCPGIRKNRGFFRCGMAVFWHFFVFRQRCRRQEVDLWESHTQ</sequence>
<reference evidence="1 2" key="1">
    <citation type="submission" date="2018-09" db="EMBL/GenBank/DDBJ databases">
        <title>Murine metabolic-syndrome-specific gut microbial biobank.</title>
        <authorList>
            <person name="Liu C."/>
        </authorList>
    </citation>
    <scope>NUCLEOTIDE SEQUENCE [LARGE SCALE GENOMIC DNA]</scope>
    <source>
        <strain evidence="1 2">0.1xD8-82</strain>
    </source>
</reference>
<dbReference type="AlphaFoldDB" id="A0A3A9B3E5"/>
<gene>
    <name evidence="1" type="ORF">D7V94_01550</name>
</gene>
<proteinExistence type="predicted"/>
<name>A0A3A9B3E5_9FIRM</name>
<accession>A0A3A9B3E5</accession>
<keyword evidence="2" id="KW-1185">Reference proteome</keyword>
<evidence type="ECO:0000313" key="2">
    <source>
        <dbReference type="Proteomes" id="UP000280696"/>
    </source>
</evidence>
<comment type="caution">
    <text evidence="1">The sequence shown here is derived from an EMBL/GenBank/DDBJ whole genome shotgun (WGS) entry which is preliminary data.</text>
</comment>
<protein>
    <submittedName>
        <fullName evidence="1">Uncharacterized protein</fullName>
    </submittedName>
</protein>
<organism evidence="1 2">
    <name type="scientific">Parablautia intestinalis</name>
    <dbReference type="NCBI Taxonomy" id="2320100"/>
    <lineage>
        <taxon>Bacteria</taxon>
        <taxon>Bacillati</taxon>
        <taxon>Bacillota</taxon>
        <taxon>Clostridia</taxon>
        <taxon>Lachnospirales</taxon>
        <taxon>Lachnospiraceae</taxon>
        <taxon>Parablautia</taxon>
    </lineage>
</organism>